<gene>
    <name evidence="1" type="ORF">METZ01_LOCUS481550</name>
</gene>
<protein>
    <submittedName>
        <fullName evidence="1">Uncharacterized protein</fullName>
    </submittedName>
</protein>
<accession>A0A383C8G2</accession>
<feature type="non-terminal residue" evidence="1">
    <location>
        <position position="1"/>
    </location>
</feature>
<proteinExistence type="predicted"/>
<reference evidence="1" key="1">
    <citation type="submission" date="2018-05" db="EMBL/GenBank/DDBJ databases">
        <authorList>
            <person name="Lanie J.A."/>
            <person name="Ng W.-L."/>
            <person name="Kazmierczak K.M."/>
            <person name="Andrzejewski T.M."/>
            <person name="Davidsen T.M."/>
            <person name="Wayne K.J."/>
            <person name="Tettelin H."/>
            <person name="Glass J.I."/>
            <person name="Rusch D."/>
            <person name="Podicherti R."/>
            <person name="Tsui H.-C.T."/>
            <person name="Winkler M.E."/>
        </authorList>
    </citation>
    <scope>NUCLEOTIDE SEQUENCE</scope>
</reference>
<sequence length="54" mass="6193">LAELENRIVESYMTFSKRSVPAEKRPAGWASTRCEEFTRGLGYIPGRKYLKVVT</sequence>
<name>A0A383C8G2_9ZZZZ</name>
<dbReference type="EMBL" id="UINC01206864">
    <property type="protein sequence ID" value="SVE28696.1"/>
    <property type="molecule type" value="Genomic_DNA"/>
</dbReference>
<dbReference type="AlphaFoldDB" id="A0A383C8G2"/>
<organism evidence="1">
    <name type="scientific">marine metagenome</name>
    <dbReference type="NCBI Taxonomy" id="408172"/>
    <lineage>
        <taxon>unclassified sequences</taxon>
        <taxon>metagenomes</taxon>
        <taxon>ecological metagenomes</taxon>
    </lineage>
</organism>
<feature type="non-terminal residue" evidence="1">
    <location>
        <position position="54"/>
    </location>
</feature>
<evidence type="ECO:0000313" key="1">
    <source>
        <dbReference type="EMBL" id="SVE28696.1"/>
    </source>
</evidence>